<sequence length="125" mass="13800">MGPFHAVTANDTHQGYFVPKRTIILANVSRILIEQFFQILGEALRCIFPGSEDTAVLEKVLRILCVAYHGQVCYKTGVENGQELKTVIGFDSGVVSHSVPSKASTPPSPEHKELIFAFENGQQQR</sequence>
<organism evidence="1 2">
    <name type="scientific">Trichoderma lentiforme</name>
    <dbReference type="NCBI Taxonomy" id="1567552"/>
    <lineage>
        <taxon>Eukaryota</taxon>
        <taxon>Fungi</taxon>
        <taxon>Dikarya</taxon>
        <taxon>Ascomycota</taxon>
        <taxon>Pezizomycotina</taxon>
        <taxon>Sordariomycetes</taxon>
        <taxon>Hypocreomycetidae</taxon>
        <taxon>Hypocreales</taxon>
        <taxon>Hypocreaceae</taxon>
        <taxon>Trichoderma</taxon>
    </lineage>
</organism>
<comment type="caution">
    <text evidence="1">The sequence shown here is derived from an EMBL/GenBank/DDBJ whole genome shotgun (WGS) entry which is preliminary data.</text>
</comment>
<accession>A0A9P4X444</accession>
<dbReference type="AlphaFoldDB" id="A0A9P4X444"/>
<dbReference type="EMBL" id="QLNT01000033">
    <property type="protein sequence ID" value="KAF3056116.1"/>
    <property type="molecule type" value="Genomic_DNA"/>
</dbReference>
<reference evidence="1 2" key="1">
    <citation type="submission" date="2018-06" db="EMBL/GenBank/DDBJ databases">
        <title>Genome analysis of cellulolytic fungus Trichoderma lentiforme CFAM-422.</title>
        <authorList>
            <person name="Steindorff A.S."/>
            <person name="Formighieri E.F."/>
            <person name="Midorikawa G.E.O."/>
            <person name="Tamietti M.S."/>
            <person name="Ramos E.Z."/>
            <person name="Silva A.S."/>
            <person name="Bon E.P.S."/>
            <person name="Mendes T.D."/>
            <person name="Damaso M.C.T."/>
            <person name="Favaro L.C.L."/>
        </authorList>
    </citation>
    <scope>NUCLEOTIDE SEQUENCE [LARGE SCALE GENOMIC DNA]</scope>
    <source>
        <strain evidence="1 2">CFAM-422</strain>
    </source>
</reference>
<proteinExistence type="predicted"/>
<name>A0A9P4X444_9HYPO</name>
<evidence type="ECO:0000313" key="2">
    <source>
        <dbReference type="Proteomes" id="UP000801864"/>
    </source>
</evidence>
<keyword evidence="2" id="KW-1185">Reference proteome</keyword>
<gene>
    <name evidence="1" type="ORF">CFAM422_012885</name>
</gene>
<evidence type="ECO:0000313" key="1">
    <source>
        <dbReference type="EMBL" id="KAF3056116.1"/>
    </source>
</evidence>
<dbReference type="Proteomes" id="UP000801864">
    <property type="component" value="Unassembled WGS sequence"/>
</dbReference>
<protein>
    <submittedName>
        <fullName evidence="1">Uncharacterized protein</fullName>
    </submittedName>
</protein>